<gene>
    <name evidence="6" type="ORF">ALP97_04875</name>
</gene>
<dbReference type="Pfam" id="PF07726">
    <property type="entry name" value="AAA_3"/>
    <property type="match status" value="1"/>
</dbReference>
<evidence type="ECO:0000259" key="5">
    <source>
        <dbReference type="SMART" id="SM00382"/>
    </source>
</evidence>
<dbReference type="Proteomes" id="UP000277179">
    <property type="component" value="Unassembled WGS sequence"/>
</dbReference>
<dbReference type="GO" id="GO:0016887">
    <property type="term" value="F:ATP hydrolysis activity"/>
    <property type="evidence" value="ECO:0007669"/>
    <property type="project" value="InterPro"/>
</dbReference>
<feature type="domain" description="AAA+ ATPase" evidence="5">
    <location>
        <begin position="95"/>
        <end position="236"/>
    </location>
</feature>
<protein>
    <recommendedName>
        <fullName evidence="5">AAA+ ATPase domain-containing protein</fullName>
    </recommendedName>
</protein>
<dbReference type="SMART" id="SM00382">
    <property type="entry name" value="AAA"/>
    <property type="match status" value="1"/>
</dbReference>
<dbReference type="AlphaFoldDB" id="A0A3M4QR06"/>
<keyword evidence="1" id="KW-0547">Nucleotide-binding</keyword>
<dbReference type="SUPFAM" id="SSF52540">
    <property type="entry name" value="P-loop containing nucleoside triphosphate hydrolases"/>
    <property type="match status" value="1"/>
</dbReference>
<comment type="caution">
    <text evidence="6">The sequence shown here is derived from an EMBL/GenBank/DDBJ whole genome shotgun (WGS) entry which is preliminary data.</text>
</comment>
<dbReference type="PANTHER" id="PTHR42759:SF1">
    <property type="entry name" value="MAGNESIUM-CHELATASE SUBUNIT CHLD"/>
    <property type="match status" value="1"/>
</dbReference>
<name>A0A3M4QR06_9PSED</name>
<dbReference type="InterPro" id="IPR027417">
    <property type="entry name" value="P-loop_NTPase"/>
</dbReference>
<evidence type="ECO:0000256" key="4">
    <source>
        <dbReference type="SAM" id="MobiDB-lite"/>
    </source>
</evidence>
<dbReference type="PANTHER" id="PTHR42759">
    <property type="entry name" value="MOXR FAMILY PROTEIN"/>
    <property type="match status" value="1"/>
</dbReference>
<dbReference type="InterPro" id="IPR050764">
    <property type="entry name" value="CbbQ/NirQ/NorQ/GpvN"/>
</dbReference>
<evidence type="ECO:0000256" key="1">
    <source>
        <dbReference type="ARBA" id="ARBA00022741"/>
    </source>
</evidence>
<dbReference type="Gene3D" id="1.10.8.80">
    <property type="entry name" value="Magnesium chelatase subunit I, C-Terminal domain"/>
    <property type="match status" value="1"/>
</dbReference>
<organism evidence="6 7">
    <name type="scientific">Pseudomonas salomonii</name>
    <dbReference type="NCBI Taxonomy" id="191391"/>
    <lineage>
        <taxon>Bacteria</taxon>
        <taxon>Pseudomonadati</taxon>
        <taxon>Pseudomonadota</taxon>
        <taxon>Gammaproteobacteria</taxon>
        <taxon>Pseudomonadales</taxon>
        <taxon>Pseudomonadaceae</taxon>
        <taxon>Pseudomonas</taxon>
    </lineage>
</organism>
<dbReference type="InterPro" id="IPR003593">
    <property type="entry name" value="AAA+_ATPase"/>
</dbReference>
<dbReference type="Gene3D" id="3.40.50.300">
    <property type="entry name" value="P-loop containing nucleotide triphosphate hydrolases"/>
    <property type="match status" value="1"/>
</dbReference>
<dbReference type="FunFam" id="3.40.50.300:FF:000640">
    <property type="entry name" value="MoxR family ATPase"/>
    <property type="match status" value="1"/>
</dbReference>
<dbReference type="GO" id="GO:0005524">
    <property type="term" value="F:ATP binding"/>
    <property type="evidence" value="ECO:0007669"/>
    <property type="project" value="UniProtKB-KW"/>
</dbReference>
<dbReference type="Pfam" id="PF17863">
    <property type="entry name" value="AAA_lid_2"/>
    <property type="match status" value="1"/>
</dbReference>
<reference evidence="6 7" key="1">
    <citation type="submission" date="2018-08" db="EMBL/GenBank/DDBJ databases">
        <title>Recombination of ecologically and evolutionarily significant loci maintains genetic cohesion in the Pseudomonas syringae species complex.</title>
        <authorList>
            <person name="Dillon M."/>
            <person name="Thakur S."/>
            <person name="Almeida R.N.D."/>
            <person name="Weir B.S."/>
            <person name="Guttman D.S."/>
        </authorList>
    </citation>
    <scope>NUCLEOTIDE SEQUENCE [LARGE SCALE GENOMIC DNA]</scope>
    <source>
        <strain evidence="6 7">ICMP 11288</strain>
    </source>
</reference>
<evidence type="ECO:0000256" key="2">
    <source>
        <dbReference type="ARBA" id="ARBA00022840"/>
    </source>
</evidence>
<evidence type="ECO:0000256" key="3">
    <source>
        <dbReference type="ARBA" id="ARBA00061607"/>
    </source>
</evidence>
<dbReference type="EMBL" id="RBRL01000029">
    <property type="protein sequence ID" value="RMQ92898.1"/>
    <property type="molecule type" value="Genomic_DNA"/>
</dbReference>
<dbReference type="InterPro" id="IPR041628">
    <property type="entry name" value="ChlI/MoxR_AAA_lid"/>
</dbReference>
<evidence type="ECO:0000313" key="6">
    <source>
        <dbReference type="EMBL" id="RMQ92898.1"/>
    </source>
</evidence>
<accession>A0A3M4QR06</accession>
<keyword evidence="2" id="KW-0067">ATP-binding</keyword>
<comment type="similarity">
    <text evidence="3">Belongs to the MoxR family.</text>
</comment>
<sequence length="377" mass="41312">MAGPRTPDAPTLPRHPPGPRPTSGKTAHQRRFQPSGGEPANPQECPMSEFPTATAPTAESLQKASQQAQALRVELRKAVIGQDQVIDDVLTALIAGGHILLEGVPGLGKTLLVRALARCFVGDFARIQFTPDLMPSDVTGHAVYDLHSEQFKLRKGPLFTHLLLADEINRAPAKTQAALLEAMQERQVTLEGEALPIGQPFMVLATQNPIEQEGTYPLPEAELDRFMLKVRMDYPDAQQELEMVREVTRSSRADMLDVQPLRTVLQAEDVLQLQQIASELPLDEQVLDYAVRLARATRSWPGLTIGAGPRASIALVRGARARALLRGGEFVTPDDIKGCALAVLRHRVRIAPELDIDGLEVDQVLKQLLEQIPAPRQ</sequence>
<dbReference type="InterPro" id="IPR011703">
    <property type="entry name" value="ATPase_AAA-3"/>
</dbReference>
<proteinExistence type="inferred from homology"/>
<evidence type="ECO:0000313" key="7">
    <source>
        <dbReference type="Proteomes" id="UP000277179"/>
    </source>
</evidence>
<dbReference type="CDD" id="cd00009">
    <property type="entry name" value="AAA"/>
    <property type="match status" value="1"/>
</dbReference>
<dbReference type="PIRSF" id="PIRSF002849">
    <property type="entry name" value="AAA_ATPase_chaperone_MoxR_prd"/>
    <property type="match status" value="1"/>
</dbReference>
<feature type="region of interest" description="Disordered" evidence="4">
    <location>
        <begin position="1"/>
        <end position="61"/>
    </location>
</feature>